<evidence type="ECO:0000256" key="1">
    <source>
        <dbReference type="ARBA" id="ARBA00023015"/>
    </source>
</evidence>
<dbReference type="CDD" id="cd00038">
    <property type="entry name" value="CAP_ED"/>
    <property type="match status" value="1"/>
</dbReference>
<proteinExistence type="predicted"/>
<dbReference type="Pfam" id="PF13545">
    <property type="entry name" value="HTH_Crp_2"/>
    <property type="match status" value="1"/>
</dbReference>
<gene>
    <name evidence="6" type="ORF">G3580_11310</name>
</gene>
<dbReference type="GO" id="GO:0003700">
    <property type="term" value="F:DNA-binding transcription factor activity"/>
    <property type="evidence" value="ECO:0007669"/>
    <property type="project" value="TreeGrafter"/>
</dbReference>
<dbReference type="EMBL" id="CP048836">
    <property type="protein sequence ID" value="QID18173.1"/>
    <property type="molecule type" value="Genomic_DNA"/>
</dbReference>
<accession>A0A6C1B447</accession>
<dbReference type="Gene3D" id="2.60.120.10">
    <property type="entry name" value="Jelly Rolls"/>
    <property type="match status" value="1"/>
</dbReference>
<reference evidence="6 7" key="1">
    <citation type="submission" date="2020-02" db="EMBL/GenBank/DDBJ databases">
        <title>Nitrogenibacter mangrovi gen. nov., sp. nov. isolated from mangrove sediment, a denitrifying betaproteobacterium.</title>
        <authorList>
            <person name="Liao H."/>
            <person name="Tian Y."/>
        </authorList>
    </citation>
    <scope>NUCLEOTIDE SEQUENCE [LARGE SCALE GENOMIC DNA]</scope>
    <source>
        <strain evidence="6 7">M9-3-2</strain>
    </source>
</reference>
<dbReference type="SMART" id="SM00100">
    <property type="entry name" value="cNMP"/>
    <property type="match status" value="1"/>
</dbReference>
<dbReference type="PANTHER" id="PTHR24567">
    <property type="entry name" value="CRP FAMILY TRANSCRIPTIONAL REGULATORY PROTEIN"/>
    <property type="match status" value="1"/>
</dbReference>
<keyword evidence="7" id="KW-1185">Reference proteome</keyword>
<keyword evidence="1" id="KW-0805">Transcription regulation</keyword>
<name>A0A6C1B447_9RHOO</name>
<dbReference type="AlphaFoldDB" id="A0A6C1B447"/>
<dbReference type="Proteomes" id="UP000501991">
    <property type="component" value="Chromosome"/>
</dbReference>
<evidence type="ECO:0000313" key="7">
    <source>
        <dbReference type="Proteomes" id="UP000501991"/>
    </source>
</evidence>
<keyword evidence="2" id="KW-0238">DNA-binding</keyword>
<dbReference type="PROSITE" id="PS51063">
    <property type="entry name" value="HTH_CRP_2"/>
    <property type="match status" value="1"/>
</dbReference>
<dbReference type="PRINTS" id="PR00034">
    <property type="entry name" value="HTHCRP"/>
</dbReference>
<sequence length="241" mass="25796">MTRSASSAHWIGHTDCSTCPVRRSALFSVLKPEQIAIVQDCFDDLRCASKQVLYHQGARSEALYTVREGAVKLVRHGVDGSARIVRIVKPGDLAGLEVLSGRDYEASAIAVGPVRICRLPLASVDKLKSLDPGVAERMLEKAADALTEAQVWLAELTAGSAPARVRVARLLLRLRTSRECTQIIRLASADIAAILGITVETASRVVAAFKREGILMPPAPGSAVMRADIDALEVEAETGGF</sequence>
<dbReference type="Gene3D" id="1.10.10.10">
    <property type="entry name" value="Winged helix-like DNA-binding domain superfamily/Winged helix DNA-binding domain"/>
    <property type="match status" value="1"/>
</dbReference>
<dbReference type="RefSeq" id="WP_173765577.1">
    <property type="nucleotide sequence ID" value="NZ_CP048836.1"/>
</dbReference>
<dbReference type="InterPro" id="IPR036388">
    <property type="entry name" value="WH-like_DNA-bd_sf"/>
</dbReference>
<evidence type="ECO:0000259" key="4">
    <source>
        <dbReference type="PROSITE" id="PS50042"/>
    </source>
</evidence>
<evidence type="ECO:0000256" key="2">
    <source>
        <dbReference type="ARBA" id="ARBA00023125"/>
    </source>
</evidence>
<organism evidence="6 7">
    <name type="scientific">Nitrogeniibacter mangrovi</name>
    <dbReference type="NCBI Taxonomy" id="2016596"/>
    <lineage>
        <taxon>Bacteria</taxon>
        <taxon>Pseudomonadati</taxon>
        <taxon>Pseudomonadota</taxon>
        <taxon>Betaproteobacteria</taxon>
        <taxon>Rhodocyclales</taxon>
        <taxon>Zoogloeaceae</taxon>
        <taxon>Nitrogeniibacter</taxon>
    </lineage>
</organism>
<dbReference type="Pfam" id="PF00027">
    <property type="entry name" value="cNMP_binding"/>
    <property type="match status" value="1"/>
</dbReference>
<dbReference type="SUPFAM" id="SSF51206">
    <property type="entry name" value="cAMP-binding domain-like"/>
    <property type="match status" value="1"/>
</dbReference>
<evidence type="ECO:0000313" key="6">
    <source>
        <dbReference type="EMBL" id="QID18173.1"/>
    </source>
</evidence>
<dbReference type="SMART" id="SM00419">
    <property type="entry name" value="HTH_CRP"/>
    <property type="match status" value="1"/>
</dbReference>
<feature type="domain" description="Cyclic nucleotide-binding" evidence="4">
    <location>
        <begin position="26"/>
        <end position="127"/>
    </location>
</feature>
<dbReference type="InterPro" id="IPR012318">
    <property type="entry name" value="HTH_CRP"/>
</dbReference>
<dbReference type="GO" id="GO:0005829">
    <property type="term" value="C:cytosol"/>
    <property type="evidence" value="ECO:0007669"/>
    <property type="project" value="TreeGrafter"/>
</dbReference>
<dbReference type="PANTHER" id="PTHR24567:SF28">
    <property type="entry name" value="LISTERIOLYSIN REGULATORY PROTEIN"/>
    <property type="match status" value="1"/>
</dbReference>
<dbReference type="InterPro" id="IPR050397">
    <property type="entry name" value="Env_Response_Regulators"/>
</dbReference>
<dbReference type="GO" id="GO:0003677">
    <property type="term" value="F:DNA binding"/>
    <property type="evidence" value="ECO:0007669"/>
    <property type="project" value="UniProtKB-KW"/>
</dbReference>
<dbReference type="InterPro" id="IPR018490">
    <property type="entry name" value="cNMP-bd_dom_sf"/>
</dbReference>
<dbReference type="InterPro" id="IPR000595">
    <property type="entry name" value="cNMP-bd_dom"/>
</dbReference>
<evidence type="ECO:0000259" key="5">
    <source>
        <dbReference type="PROSITE" id="PS51063"/>
    </source>
</evidence>
<dbReference type="PROSITE" id="PS50042">
    <property type="entry name" value="CNMP_BINDING_3"/>
    <property type="match status" value="1"/>
</dbReference>
<dbReference type="InterPro" id="IPR014710">
    <property type="entry name" value="RmlC-like_jellyroll"/>
</dbReference>
<protein>
    <submittedName>
        <fullName evidence="6">Crp/Fnr family transcriptional regulator</fullName>
    </submittedName>
</protein>
<feature type="domain" description="HTH crp-type" evidence="5">
    <location>
        <begin position="161"/>
        <end position="228"/>
    </location>
</feature>
<dbReference type="SUPFAM" id="SSF46785">
    <property type="entry name" value="Winged helix' DNA-binding domain"/>
    <property type="match status" value="1"/>
</dbReference>
<dbReference type="KEGG" id="azq:G3580_11310"/>
<evidence type="ECO:0000256" key="3">
    <source>
        <dbReference type="ARBA" id="ARBA00023163"/>
    </source>
</evidence>
<keyword evidence="3" id="KW-0804">Transcription</keyword>
<dbReference type="InterPro" id="IPR036390">
    <property type="entry name" value="WH_DNA-bd_sf"/>
</dbReference>